<protein>
    <submittedName>
        <fullName evidence="1">Uncharacterized protein</fullName>
    </submittedName>
</protein>
<accession>A0A812A1I4</accession>
<evidence type="ECO:0000313" key="2">
    <source>
        <dbReference type="Proteomes" id="UP000614580"/>
    </source>
</evidence>
<dbReference type="EMBL" id="CAJHZY010000005">
    <property type="protein sequence ID" value="CAD7766675.1"/>
    <property type="molecule type" value="Genomic_DNA"/>
</dbReference>
<proteinExistence type="predicted"/>
<sequence length="338" mass="38929">MKKWELKSEYSYYGISAKAFRSVHAKFSDEFEIGIFFASFESRALTSSESLLKKNSFKYSVIVFFDEAKNTELRKKYDELLLSQVQECSINDVIQLRDISIKNIYKTLKKILISIPNKCLTLDANWFLDLGGCPTPYFLGIMGFLRDTFPRPKLTLFNPTGFYSDNVEEFTFTSGFDKNIWIPRLWGRPDPNADRTYIFLLGFDGERSYEVFYRCEPDKVRAIVGYPGYELEYSDVPLKKNELFLKASGLFEEPLSPKVVRSNAADPIETWQKLKIIVSDIGISNIVFVPIGPKAHALACGLFALTDNVPSVLYHLPRTYSIRDVTRGKFIWKYEITL</sequence>
<organism evidence="1 2">
    <name type="scientific">Candidatus Argoarchaeum ethanivorans</name>
    <dbReference type="NCBI Taxonomy" id="2608793"/>
    <lineage>
        <taxon>Archaea</taxon>
        <taxon>Methanobacteriati</taxon>
        <taxon>Methanobacteriota</taxon>
        <taxon>Stenosarchaea group</taxon>
        <taxon>Methanomicrobia</taxon>
        <taxon>Methanosarcinales</taxon>
        <taxon>Methanosarcinales incertae sedis</taxon>
        <taxon>GOM Arc I cluster</taxon>
        <taxon>Candidatus Argoarchaeum</taxon>
    </lineage>
</organism>
<name>A0A812A1I4_9EURY</name>
<dbReference type="AlphaFoldDB" id="A0A812A1I4"/>
<dbReference type="Proteomes" id="UP000614580">
    <property type="component" value="Unassembled WGS sequence"/>
</dbReference>
<reference evidence="1" key="1">
    <citation type="submission" date="2020-12" db="EMBL/GenBank/DDBJ databases">
        <authorList>
            <person name="Hahn C.J."/>
            <person name="Laso-Perez R."/>
            <person name="Vulcano F."/>
            <person name="Vaziourakis K.-M."/>
            <person name="Stokke R."/>
            <person name="Steen I.H."/>
            <person name="Teske A."/>
            <person name="Boetius A."/>
            <person name="Liebeke M."/>
            <person name="Amann R."/>
            <person name="Knittel K."/>
        </authorList>
    </citation>
    <scope>NUCLEOTIDE SEQUENCE</scope>
    <source>
        <strain evidence="1">Gfbio:c6db26ca-90af-429b-aeed-0e3e8aed0b5e:GoM-Arc1_AMV-AAA_792_C10</strain>
    </source>
</reference>
<comment type="caution">
    <text evidence="1">The sequence shown here is derived from an EMBL/GenBank/DDBJ whole genome shotgun (WGS) entry which is preliminary data.</text>
</comment>
<evidence type="ECO:0000313" key="1">
    <source>
        <dbReference type="EMBL" id="CAD7766675.1"/>
    </source>
</evidence>
<gene>
    <name evidence="1" type="ORF">DNFNHJIP_00073</name>
</gene>